<name>A0AAV4BC77_9GAST</name>
<evidence type="ECO:0000313" key="2">
    <source>
        <dbReference type="EMBL" id="GFO16758.1"/>
    </source>
</evidence>
<feature type="region of interest" description="Disordered" evidence="1">
    <location>
        <begin position="83"/>
        <end position="112"/>
    </location>
</feature>
<evidence type="ECO:0000256" key="1">
    <source>
        <dbReference type="SAM" id="MobiDB-lite"/>
    </source>
</evidence>
<dbReference type="EMBL" id="BLXT01004716">
    <property type="protein sequence ID" value="GFO16758.1"/>
    <property type="molecule type" value="Genomic_DNA"/>
</dbReference>
<organism evidence="2 3">
    <name type="scientific">Plakobranchus ocellatus</name>
    <dbReference type="NCBI Taxonomy" id="259542"/>
    <lineage>
        <taxon>Eukaryota</taxon>
        <taxon>Metazoa</taxon>
        <taxon>Spiralia</taxon>
        <taxon>Lophotrochozoa</taxon>
        <taxon>Mollusca</taxon>
        <taxon>Gastropoda</taxon>
        <taxon>Heterobranchia</taxon>
        <taxon>Euthyneura</taxon>
        <taxon>Panpulmonata</taxon>
        <taxon>Sacoglossa</taxon>
        <taxon>Placobranchoidea</taxon>
        <taxon>Plakobranchidae</taxon>
        <taxon>Plakobranchus</taxon>
    </lineage>
</organism>
<proteinExistence type="predicted"/>
<comment type="caution">
    <text evidence="2">The sequence shown here is derived from an EMBL/GenBank/DDBJ whole genome shotgun (WGS) entry which is preliminary data.</text>
</comment>
<reference evidence="2 3" key="1">
    <citation type="journal article" date="2021" name="Elife">
        <title>Chloroplast acquisition without the gene transfer in kleptoplastic sea slugs, Plakobranchus ocellatus.</title>
        <authorList>
            <person name="Maeda T."/>
            <person name="Takahashi S."/>
            <person name="Yoshida T."/>
            <person name="Shimamura S."/>
            <person name="Takaki Y."/>
            <person name="Nagai Y."/>
            <person name="Toyoda A."/>
            <person name="Suzuki Y."/>
            <person name="Arimoto A."/>
            <person name="Ishii H."/>
            <person name="Satoh N."/>
            <person name="Nishiyama T."/>
            <person name="Hasebe M."/>
            <person name="Maruyama T."/>
            <person name="Minagawa J."/>
            <person name="Obokata J."/>
            <person name="Shigenobu S."/>
        </authorList>
    </citation>
    <scope>NUCLEOTIDE SEQUENCE [LARGE SCALE GENOMIC DNA]</scope>
</reference>
<accession>A0AAV4BC77</accession>
<protein>
    <submittedName>
        <fullName evidence="2">Uncharacterized protein</fullName>
    </submittedName>
</protein>
<dbReference type="AlphaFoldDB" id="A0AAV4BC77"/>
<dbReference type="Proteomes" id="UP000735302">
    <property type="component" value="Unassembled WGS sequence"/>
</dbReference>
<sequence>MEPGCGSTPVAFIIVGSINWADDICVMAPRSSKNIVDVQTGRIDHGHFGSLNTKCKLSFGILKNLLELNHKIQDEKNYMKRRLDATSSKRSNKRFYTKEMHRQPTKTRFHYT</sequence>
<gene>
    <name evidence="2" type="ORF">PoB_004326300</name>
</gene>
<feature type="compositionally biased region" description="Basic residues" evidence="1">
    <location>
        <begin position="103"/>
        <end position="112"/>
    </location>
</feature>
<keyword evidence="3" id="KW-1185">Reference proteome</keyword>
<evidence type="ECO:0000313" key="3">
    <source>
        <dbReference type="Proteomes" id="UP000735302"/>
    </source>
</evidence>